<evidence type="ECO:0000256" key="14">
    <source>
        <dbReference type="HAMAP-Rule" id="MF_00109"/>
    </source>
</evidence>
<dbReference type="GO" id="GO:0009073">
    <property type="term" value="P:aromatic amino acid family biosynthetic process"/>
    <property type="evidence" value="ECO:0007669"/>
    <property type="project" value="UniProtKB-KW"/>
</dbReference>
<comment type="catalytic activity">
    <reaction evidence="13 14">
        <text>shikimate + ATP = 3-phosphoshikimate + ADP + H(+)</text>
        <dbReference type="Rhea" id="RHEA:13121"/>
        <dbReference type="ChEBI" id="CHEBI:15378"/>
        <dbReference type="ChEBI" id="CHEBI:30616"/>
        <dbReference type="ChEBI" id="CHEBI:36208"/>
        <dbReference type="ChEBI" id="CHEBI:145989"/>
        <dbReference type="ChEBI" id="CHEBI:456216"/>
        <dbReference type="EC" id="2.7.1.71"/>
    </reaction>
</comment>
<dbReference type="InterPro" id="IPR027417">
    <property type="entry name" value="P-loop_NTPase"/>
</dbReference>
<dbReference type="InterPro" id="IPR050071">
    <property type="entry name" value="Dehydroquinate_synthase"/>
</dbReference>
<keyword evidence="14" id="KW-0460">Magnesium</keyword>
<feature type="domain" description="3-dehydroquinate synthase C-terminal" evidence="16">
    <location>
        <begin position="366"/>
        <end position="496"/>
    </location>
</feature>
<accession>A0A1H6FV39</accession>
<dbReference type="RefSeq" id="WP_093117851.1">
    <property type="nucleotide sequence ID" value="NZ_FNWJ01000002.1"/>
</dbReference>
<feature type="domain" description="3-dehydroquinate synthase N-terminal" evidence="15">
    <location>
        <begin position="252"/>
        <end position="364"/>
    </location>
</feature>
<proteinExistence type="inferred from homology"/>
<comment type="cofactor">
    <cofactor evidence="1">
        <name>NAD(+)</name>
        <dbReference type="ChEBI" id="CHEBI:57540"/>
    </cofactor>
</comment>
<dbReference type="Proteomes" id="UP000222056">
    <property type="component" value="Unassembled WGS sequence"/>
</dbReference>
<comment type="subunit">
    <text evidence="14">Monomer.</text>
</comment>
<keyword evidence="8 14" id="KW-0418">Kinase</keyword>
<evidence type="ECO:0000256" key="4">
    <source>
        <dbReference type="ARBA" id="ARBA00022490"/>
    </source>
</evidence>
<evidence type="ECO:0000256" key="2">
    <source>
        <dbReference type="ARBA" id="ARBA00004842"/>
    </source>
</evidence>
<dbReference type="GO" id="GO:0000287">
    <property type="term" value="F:magnesium ion binding"/>
    <property type="evidence" value="ECO:0007669"/>
    <property type="project" value="UniProtKB-UniRule"/>
</dbReference>
<evidence type="ECO:0000256" key="13">
    <source>
        <dbReference type="ARBA" id="ARBA00048567"/>
    </source>
</evidence>
<sequence>MEAIGAEGAALEAAQPAGGSARGQELAFRGALVLVGFMGAGKTTAARVAAAALGARAIDTDHEIERELGESIASFFDREGEAAFRALEERVVLRVLDSEDARVIALGGGALGSERVREALARHTVVYLEVDPAEAWRRASGGARPLARDRARFEQLERERRPLYERVADAIFPAYCGRDAVRRALPALSALREAPSGTRLVWAEAASGAHPVFFGRGLLAQGFFYPQDGRRFVVSDEQVARLHRAPGATATITVPAGEASKTLASAERVLRELARSGCERRDLVVALGGGVVGDLAGFCAAVYQRGVRWVGVPSTLVAQVDSAYGGKTGVDLPEGKNYVGAYHLPAAVLCDPDLLATLPPEEIAAGYAEVVKTALIAGGQLWARVRAGVEPTDPQVILGCLRTKLAVVAADERDAGRRQVLNLGHTIGHAIEAATDYRRYRHGEAVAVGLLCALRLSGRENLRQEVAELLRARGLPITYSGADPERVVELVERDKKRTGGRVPFVLLEEPGRVTPGHELPRSEVLAAVKEVYAP</sequence>
<dbReference type="Gene3D" id="3.40.50.300">
    <property type="entry name" value="P-loop containing nucleotide triphosphate hydrolases"/>
    <property type="match status" value="1"/>
</dbReference>
<comment type="similarity">
    <text evidence="14">Belongs to the shikimate kinase family.</text>
</comment>
<feature type="binding site" evidence="14">
    <location>
        <position position="144"/>
    </location>
    <ligand>
        <name>ATP</name>
        <dbReference type="ChEBI" id="CHEBI:30616"/>
    </ligand>
</feature>
<dbReference type="InterPro" id="IPR000623">
    <property type="entry name" value="Shikimate_kinase/TSH1"/>
</dbReference>
<dbReference type="CDD" id="cd08195">
    <property type="entry name" value="DHQS"/>
    <property type="match status" value="1"/>
</dbReference>
<evidence type="ECO:0000256" key="5">
    <source>
        <dbReference type="ARBA" id="ARBA00022605"/>
    </source>
</evidence>
<protein>
    <recommendedName>
        <fullName evidence="3 14">Shikimate kinase</fullName>
        <shortName evidence="14">SK</shortName>
        <ecNumber evidence="3 14">2.7.1.71</ecNumber>
    </recommendedName>
</protein>
<feature type="binding site" evidence="14">
    <location>
        <position position="160"/>
    </location>
    <ligand>
        <name>substrate</name>
    </ligand>
</feature>
<keyword evidence="14" id="KW-0479">Metal-binding</keyword>
<dbReference type="OrthoDB" id="9806583at2"/>
<evidence type="ECO:0000256" key="9">
    <source>
        <dbReference type="ARBA" id="ARBA00022840"/>
    </source>
</evidence>
<dbReference type="PROSITE" id="PS01128">
    <property type="entry name" value="SHIKIMATE_KINASE"/>
    <property type="match status" value="1"/>
</dbReference>
<dbReference type="GO" id="GO:0003856">
    <property type="term" value="F:3-dehydroquinate synthase activity"/>
    <property type="evidence" value="ECO:0007669"/>
    <property type="project" value="TreeGrafter"/>
</dbReference>
<dbReference type="CDD" id="cd00464">
    <property type="entry name" value="SK"/>
    <property type="match status" value="1"/>
</dbReference>
<dbReference type="SUPFAM" id="SSF52540">
    <property type="entry name" value="P-loop containing nucleoside triphosphate hydrolases"/>
    <property type="match status" value="1"/>
</dbReference>
<comment type="cofactor">
    <cofactor evidence="14">
        <name>Mg(2+)</name>
        <dbReference type="ChEBI" id="CHEBI:18420"/>
    </cofactor>
    <text evidence="14">Binds 1 Mg(2+) ion per subunit.</text>
</comment>
<feature type="binding site" evidence="14">
    <location>
        <position position="61"/>
    </location>
    <ligand>
        <name>substrate</name>
    </ligand>
</feature>
<evidence type="ECO:0000313" key="17">
    <source>
        <dbReference type="EMBL" id="SEH14140.1"/>
    </source>
</evidence>
<dbReference type="GO" id="GO:0005524">
    <property type="term" value="F:ATP binding"/>
    <property type="evidence" value="ECO:0007669"/>
    <property type="project" value="UniProtKB-UniRule"/>
</dbReference>
<feature type="binding site" evidence="14">
    <location>
        <begin position="39"/>
        <end position="44"/>
    </location>
    <ligand>
        <name>ATP</name>
        <dbReference type="ChEBI" id="CHEBI:30616"/>
    </ligand>
</feature>
<dbReference type="GO" id="GO:0008652">
    <property type="term" value="P:amino acid biosynthetic process"/>
    <property type="evidence" value="ECO:0007669"/>
    <property type="project" value="UniProtKB-KW"/>
</dbReference>
<evidence type="ECO:0000256" key="3">
    <source>
        <dbReference type="ARBA" id="ARBA00012154"/>
    </source>
</evidence>
<dbReference type="Pfam" id="PF24621">
    <property type="entry name" value="DHQS_C"/>
    <property type="match status" value="1"/>
</dbReference>
<organism evidence="17 18">
    <name type="scientific">Thermoleophilum album</name>
    <dbReference type="NCBI Taxonomy" id="29539"/>
    <lineage>
        <taxon>Bacteria</taxon>
        <taxon>Bacillati</taxon>
        <taxon>Actinomycetota</taxon>
        <taxon>Thermoleophilia</taxon>
        <taxon>Thermoleophilales</taxon>
        <taxon>Thermoleophilaceae</taxon>
        <taxon>Thermoleophilum</taxon>
    </lineage>
</organism>
<dbReference type="GO" id="GO:0009423">
    <property type="term" value="P:chorismate biosynthetic process"/>
    <property type="evidence" value="ECO:0007669"/>
    <property type="project" value="UniProtKB-UniRule"/>
</dbReference>
<dbReference type="InterPro" id="IPR030960">
    <property type="entry name" value="DHQS/DOIS_N"/>
</dbReference>
<dbReference type="STRING" id="29539.SAMN02745716_1526"/>
<evidence type="ECO:0000256" key="10">
    <source>
        <dbReference type="ARBA" id="ARBA00023027"/>
    </source>
</evidence>
<evidence type="ECO:0000256" key="12">
    <source>
        <dbReference type="ARBA" id="ARBA00023239"/>
    </source>
</evidence>
<dbReference type="Gene3D" id="3.40.50.1970">
    <property type="match status" value="1"/>
</dbReference>
<comment type="function">
    <text evidence="14">Catalyzes the specific phosphorylation of the 3-hydroxyl group of shikimic acid using ATP as a cosubstrate.</text>
</comment>
<dbReference type="InterPro" id="IPR031322">
    <property type="entry name" value="Shikimate/glucono_kinase"/>
</dbReference>
<dbReference type="Gene3D" id="1.20.1090.10">
    <property type="entry name" value="Dehydroquinate synthase-like - alpha domain"/>
    <property type="match status" value="1"/>
</dbReference>
<dbReference type="InterPro" id="IPR056179">
    <property type="entry name" value="DHQS_C"/>
</dbReference>
<feature type="binding site" evidence="14">
    <location>
        <position position="85"/>
    </location>
    <ligand>
        <name>substrate</name>
    </ligand>
</feature>
<dbReference type="AlphaFoldDB" id="A0A1H6FV39"/>
<comment type="caution">
    <text evidence="14">Lacks conserved residue(s) required for the propagation of feature annotation.</text>
</comment>
<keyword evidence="18" id="KW-1185">Reference proteome</keyword>
<dbReference type="HAMAP" id="MF_00109">
    <property type="entry name" value="Shikimate_kinase"/>
    <property type="match status" value="1"/>
</dbReference>
<dbReference type="PANTHER" id="PTHR43622:SF7">
    <property type="entry name" value="3-DEHYDROQUINATE SYNTHASE, CHLOROPLASTIC"/>
    <property type="match status" value="1"/>
</dbReference>
<evidence type="ECO:0000259" key="15">
    <source>
        <dbReference type="Pfam" id="PF01761"/>
    </source>
</evidence>
<dbReference type="Pfam" id="PF01761">
    <property type="entry name" value="DHQ_synthase"/>
    <property type="match status" value="1"/>
</dbReference>
<dbReference type="EC" id="2.7.1.71" evidence="3 14"/>
<dbReference type="EMBL" id="FNWJ01000002">
    <property type="protein sequence ID" value="SEH14140.1"/>
    <property type="molecule type" value="Genomic_DNA"/>
</dbReference>
<keyword evidence="9 14" id="KW-0067">ATP-binding</keyword>
<evidence type="ECO:0000256" key="1">
    <source>
        <dbReference type="ARBA" id="ARBA00001911"/>
    </source>
</evidence>
<keyword evidence="6 14" id="KW-0808">Transferase</keyword>
<evidence type="ECO:0000259" key="16">
    <source>
        <dbReference type="Pfam" id="PF24621"/>
    </source>
</evidence>
<reference evidence="18" key="1">
    <citation type="submission" date="2016-10" db="EMBL/GenBank/DDBJ databases">
        <authorList>
            <person name="Varghese N."/>
            <person name="Submissions S."/>
        </authorList>
    </citation>
    <scope>NUCLEOTIDE SEQUENCE [LARGE SCALE GENOMIC DNA]</scope>
    <source>
        <strain evidence="18">ATCC 35263</strain>
    </source>
</reference>
<gene>
    <name evidence="14" type="primary">aroK</name>
    <name evidence="17" type="ORF">SAMN02745716_1526</name>
</gene>
<keyword evidence="4 14" id="KW-0963">Cytoplasm</keyword>
<feature type="binding site" evidence="14">
    <location>
        <position position="43"/>
    </location>
    <ligand>
        <name>Mg(2+)</name>
        <dbReference type="ChEBI" id="CHEBI:18420"/>
    </ligand>
</feature>
<dbReference type="GO" id="GO:0004765">
    <property type="term" value="F:shikimate kinase activity"/>
    <property type="evidence" value="ECO:0007669"/>
    <property type="project" value="UniProtKB-UniRule"/>
</dbReference>
<dbReference type="PRINTS" id="PR01100">
    <property type="entry name" value="SHIKIMTKNASE"/>
</dbReference>
<dbReference type="Pfam" id="PF01202">
    <property type="entry name" value="SKI"/>
    <property type="match status" value="1"/>
</dbReference>
<dbReference type="SUPFAM" id="SSF56796">
    <property type="entry name" value="Dehydroquinate synthase-like"/>
    <property type="match status" value="1"/>
</dbReference>
<keyword evidence="5 14" id="KW-0028">Amino-acid biosynthesis</keyword>
<evidence type="ECO:0000256" key="7">
    <source>
        <dbReference type="ARBA" id="ARBA00022741"/>
    </source>
</evidence>
<keyword evidence="10" id="KW-0520">NAD</keyword>
<dbReference type="PANTHER" id="PTHR43622">
    <property type="entry name" value="3-DEHYDROQUINATE SYNTHASE"/>
    <property type="match status" value="1"/>
</dbReference>
<dbReference type="InterPro" id="IPR023000">
    <property type="entry name" value="Shikimate_kinase_CS"/>
</dbReference>
<dbReference type="UniPathway" id="UPA00053">
    <property type="reaction ID" value="UER00088"/>
</dbReference>
<evidence type="ECO:0000256" key="11">
    <source>
        <dbReference type="ARBA" id="ARBA00023141"/>
    </source>
</evidence>
<keyword evidence="12" id="KW-0456">Lyase</keyword>
<name>A0A1H6FV39_THEAL</name>
<evidence type="ECO:0000256" key="6">
    <source>
        <dbReference type="ARBA" id="ARBA00022679"/>
    </source>
</evidence>
<keyword evidence="7 14" id="KW-0547">Nucleotide-binding</keyword>
<dbReference type="GO" id="GO:0005737">
    <property type="term" value="C:cytoplasm"/>
    <property type="evidence" value="ECO:0007669"/>
    <property type="project" value="UniProtKB-SubCell"/>
</dbReference>
<feature type="binding site" evidence="14">
    <location>
        <position position="108"/>
    </location>
    <ligand>
        <name>substrate</name>
    </ligand>
</feature>
<keyword evidence="11 14" id="KW-0057">Aromatic amino acid biosynthesis</keyword>
<evidence type="ECO:0000256" key="8">
    <source>
        <dbReference type="ARBA" id="ARBA00022777"/>
    </source>
</evidence>
<evidence type="ECO:0000313" key="18">
    <source>
        <dbReference type="Proteomes" id="UP000222056"/>
    </source>
</evidence>
<comment type="subcellular location">
    <subcellularLocation>
        <location evidence="14">Cytoplasm</location>
    </subcellularLocation>
</comment>
<comment type="pathway">
    <text evidence="2 14">Metabolic intermediate biosynthesis; chorismate biosynthesis; chorismate from D-erythrose 4-phosphate and phosphoenolpyruvate: step 5/7.</text>
</comment>